<evidence type="ECO:0000313" key="2">
    <source>
        <dbReference type="EMBL" id="OIR11312.1"/>
    </source>
</evidence>
<dbReference type="PANTHER" id="PTHR37423">
    <property type="entry name" value="SOLUBLE LYTIC MUREIN TRANSGLYCOSYLASE-RELATED"/>
    <property type="match status" value="1"/>
</dbReference>
<dbReference type="InterPro" id="IPR023346">
    <property type="entry name" value="Lysozyme-like_dom_sf"/>
</dbReference>
<dbReference type="CDD" id="cd00254">
    <property type="entry name" value="LT-like"/>
    <property type="match status" value="1"/>
</dbReference>
<organism evidence="2">
    <name type="scientific">mine drainage metagenome</name>
    <dbReference type="NCBI Taxonomy" id="410659"/>
    <lineage>
        <taxon>unclassified sequences</taxon>
        <taxon>metagenomes</taxon>
        <taxon>ecological metagenomes</taxon>
    </lineage>
</organism>
<dbReference type="Gene3D" id="1.10.530.10">
    <property type="match status" value="1"/>
</dbReference>
<dbReference type="Pfam" id="PF01464">
    <property type="entry name" value="SLT"/>
    <property type="match status" value="1"/>
</dbReference>
<reference evidence="2" key="1">
    <citation type="submission" date="2016-10" db="EMBL/GenBank/DDBJ databases">
        <title>Sequence of Gallionella enrichment culture.</title>
        <authorList>
            <person name="Poehlein A."/>
            <person name="Muehling M."/>
            <person name="Daniel R."/>
        </authorList>
    </citation>
    <scope>NUCLEOTIDE SEQUENCE</scope>
</reference>
<gene>
    <name evidence="2" type="primary">mltC_3</name>
    <name evidence="2" type="ORF">GALL_68050</name>
</gene>
<name>A0A1J5T4Y3_9ZZZZ</name>
<dbReference type="AlphaFoldDB" id="A0A1J5T4Y3"/>
<dbReference type="PANTHER" id="PTHR37423:SF2">
    <property type="entry name" value="MEMBRANE-BOUND LYTIC MUREIN TRANSGLYCOSYLASE C"/>
    <property type="match status" value="1"/>
</dbReference>
<feature type="domain" description="Transglycosylase SLT" evidence="1">
    <location>
        <begin position="95"/>
        <end position="185"/>
    </location>
</feature>
<dbReference type="SUPFAM" id="SSF53955">
    <property type="entry name" value="Lysozyme-like"/>
    <property type="match status" value="1"/>
</dbReference>
<evidence type="ECO:0000259" key="1">
    <source>
        <dbReference type="Pfam" id="PF01464"/>
    </source>
</evidence>
<proteinExistence type="predicted"/>
<dbReference type="InterPro" id="IPR008258">
    <property type="entry name" value="Transglycosylase_SLT_dom_1"/>
</dbReference>
<accession>A0A1J5T4Y3</accession>
<comment type="caution">
    <text evidence="2">The sequence shown here is derived from an EMBL/GenBank/DDBJ whole genome shotgun (WGS) entry which is preliminary data.</text>
</comment>
<sequence length="213" mass="23810">MKLIKALRKPLFTLSLATAGLCFAASVQAGAQKEEVLSASVRSMLQHAVADQAAPKLAFASQQEAQLWLDDMSQRLAKRIPDAEYRFDLLSTVHYEATRAGLDPHLVLGLIEVESGFRKYAISQAGARGYMQVMPFWTKAIGSPDDDLFHLRTNLRYGCTILRYYLDMEKGDLYRALGRYNGSLGKPEYPNMVKAAWHKHWSSPQQKAGRSTG</sequence>
<dbReference type="EMBL" id="MLJW01000020">
    <property type="protein sequence ID" value="OIR11312.1"/>
    <property type="molecule type" value="Genomic_DNA"/>
</dbReference>
<protein>
    <submittedName>
        <fullName evidence="2">Membrane-bound lytic murein transglycosylase C</fullName>
    </submittedName>
</protein>